<name>A0A7X3IF39_9BACL</name>
<keyword evidence="3" id="KW-1185">Reference proteome</keyword>
<feature type="domain" description="DinB-like" evidence="1">
    <location>
        <begin position="12"/>
        <end position="150"/>
    </location>
</feature>
<dbReference type="InterPro" id="IPR024775">
    <property type="entry name" value="DinB-like"/>
</dbReference>
<dbReference type="RefSeq" id="WP_160495779.1">
    <property type="nucleotide sequence ID" value="NZ_WUBI01000001.1"/>
</dbReference>
<protein>
    <submittedName>
        <fullName evidence="2">DinB family protein</fullName>
    </submittedName>
</protein>
<organism evidence="2 3">
    <name type="scientific">Paenibacillus dendrobii</name>
    <dbReference type="NCBI Taxonomy" id="2691084"/>
    <lineage>
        <taxon>Bacteria</taxon>
        <taxon>Bacillati</taxon>
        <taxon>Bacillota</taxon>
        <taxon>Bacilli</taxon>
        <taxon>Bacillales</taxon>
        <taxon>Paenibacillaceae</taxon>
        <taxon>Paenibacillus</taxon>
    </lineage>
</organism>
<proteinExistence type="predicted"/>
<reference evidence="2 3" key="1">
    <citation type="submission" date="2019-12" db="EMBL/GenBank/DDBJ databases">
        <title>Paenibacillus sp. nov., an endophytic bacterium isolated from the stem of Dendrobium.</title>
        <authorList>
            <person name="Zhao R."/>
        </authorList>
    </citation>
    <scope>NUCLEOTIDE SEQUENCE [LARGE SCALE GENOMIC DNA]</scope>
    <source>
        <strain evidence="2 3">HJL G12</strain>
    </source>
</reference>
<dbReference type="AlphaFoldDB" id="A0A7X3IF39"/>
<dbReference type="InterPro" id="IPR034660">
    <property type="entry name" value="DinB/YfiT-like"/>
</dbReference>
<dbReference type="Gene3D" id="1.20.120.450">
    <property type="entry name" value="dinb family like domain"/>
    <property type="match status" value="1"/>
</dbReference>
<dbReference type="Proteomes" id="UP000460318">
    <property type="component" value="Unassembled WGS sequence"/>
</dbReference>
<evidence type="ECO:0000313" key="2">
    <source>
        <dbReference type="EMBL" id="MWV42151.1"/>
    </source>
</evidence>
<sequence length="175" mass="20433">MNFDLNEAIEVLERTPRSLEFFLSGLSDEWLACHEGEGTWNVSEVIEHLIEGEKNNWLPRLEFILQEGESKPFPSFDRYSHLNQKNARTFEDKLLEFKTIRAQNLIRLKEFVQSDSDLEASGSHPAFGVVKIRELISTWVVHDLTHMSQIVRVMAERYRSDVGPWIEYLGILKKK</sequence>
<dbReference type="Pfam" id="PF12867">
    <property type="entry name" value="DinB_2"/>
    <property type="match status" value="1"/>
</dbReference>
<gene>
    <name evidence="2" type="ORF">GRF59_00775</name>
</gene>
<evidence type="ECO:0000313" key="3">
    <source>
        <dbReference type="Proteomes" id="UP000460318"/>
    </source>
</evidence>
<dbReference type="SUPFAM" id="SSF109854">
    <property type="entry name" value="DinB/YfiT-like putative metalloenzymes"/>
    <property type="match status" value="1"/>
</dbReference>
<dbReference type="EMBL" id="WUBI01000001">
    <property type="protein sequence ID" value="MWV42151.1"/>
    <property type="molecule type" value="Genomic_DNA"/>
</dbReference>
<evidence type="ECO:0000259" key="1">
    <source>
        <dbReference type="Pfam" id="PF12867"/>
    </source>
</evidence>
<comment type="caution">
    <text evidence="2">The sequence shown here is derived from an EMBL/GenBank/DDBJ whole genome shotgun (WGS) entry which is preliminary data.</text>
</comment>
<accession>A0A7X3IF39</accession>